<dbReference type="InterPro" id="IPR040976">
    <property type="entry name" value="Pkinase_fungal"/>
</dbReference>
<evidence type="ECO:0000256" key="1">
    <source>
        <dbReference type="SAM" id="MobiDB-lite"/>
    </source>
</evidence>
<dbReference type="InterPro" id="IPR011009">
    <property type="entry name" value="Kinase-like_dom_sf"/>
</dbReference>
<reference evidence="3 4" key="1">
    <citation type="journal article" date="2020" name="ISME J.">
        <title>Uncovering the hidden diversity of litter-decomposition mechanisms in mushroom-forming fungi.</title>
        <authorList>
            <person name="Floudas D."/>
            <person name="Bentzer J."/>
            <person name="Ahren D."/>
            <person name="Johansson T."/>
            <person name="Persson P."/>
            <person name="Tunlid A."/>
        </authorList>
    </citation>
    <scope>NUCLEOTIDE SEQUENCE [LARGE SCALE GENOMIC DNA]</scope>
    <source>
        <strain evidence="3 4">CBS 661.87</strain>
    </source>
</reference>
<gene>
    <name evidence="3" type="ORF">D9615_008968</name>
</gene>
<evidence type="ECO:0000313" key="3">
    <source>
        <dbReference type="EMBL" id="KAF5374687.1"/>
    </source>
</evidence>
<comment type="caution">
    <text evidence="3">The sequence shown here is derived from an EMBL/GenBank/DDBJ whole genome shotgun (WGS) entry which is preliminary data.</text>
</comment>
<feature type="region of interest" description="Disordered" evidence="1">
    <location>
        <begin position="57"/>
        <end position="76"/>
    </location>
</feature>
<dbReference type="PANTHER" id="PTHR38248:SF2">
    <property type="entry name" value="FUNK1 11"/>
    <property type="match status" value="1"/>
</dbReference>
<dbReference type="Proteomes" id="UP000565441">
    <property type="component" value="Unassembled WGS sequence"/>
</dbReference>
<evidence type="ECO:0000313" key="4">
    <source>
        <dbReference type="Proteomes" id="UP000565441"/>
    </source>
</evidence>
<proteinExistence type="predicted"/>
<dbReference type="PANTHER" id="PTHR38248">
    <property type="entry name" value="FUNK1 6"/>
    <property type="match status" value="1"/>
</dbReference>
<organism evidence="3 4">
    <name type="scientific">Tricholomella constricta</name>
    <dbReference type="NCBI Taxonomy" id="117010"/>
    <lineage>
        <taxon>Eukaryota</taxon>
        <taxon>Fungi</taxon>
        <taxon>Dikarya</taxon>
        <taxon>Basidiomycota</taxon>
        <taxon>Agaricomycotina</taxon>
        <taxon>Agaricomycetes</taxon>
        <taxon>Agaricomycetidae</taxon>
        <taxon>Agaricales</taxon>
        <taxon>Tricholomatineae</taxon>
        <taxon>Lyophyllaceae</taxon>
        <taxon>Tricholomella</taxon>
    </lineage>
</organism>
<feature type="domain" description="Fungal-type protein kinase" evidence="2">
    <location>
        <begin position="168"/>
        <end position="552"/>
    </location>
</feature>
<dbReference type="AlphaFoldDB" id="A0A8H5H121"/>
<dbReference type="SUPFAM" id="SSF56112">
    <property type="entry name" value="Protein kinase-like (PK-like)"/>
    <property type="match status" value="1"/>
</dbReference>
<protein>
    <recommendedName>
        <fullName evidence="2">Fungal-type protein kinase domain-containing protein</fullName>
    </recommendedName>
</protein>
<feature type="region of interest" description="Disordered" evidence="1">
    <location>
        <begin position="859"/>
        <end position="891"/>
    </location>
</feature>
<accession>A0A8H5H121</accession>
<sequence length="908" mass="104403">MQRIYRDNTVKSTIECSWNISPTGPLIDSLFPVRHSDVDEVYDKLVKEQVYDEIHEPWPGSWLPDTEDSEKVDSDSEVKRYDDDAALKFVQVAEAVRKAYPSARYDEIPYRSVWTRIDRGGVKPESTDKNLKASHGRPEVLNVLGMEDDAAEWDGLLNGLEGNSESEKLQAALVAWWLRVNVVVEIKPFEDEDLYEHVDQLVGYLREALREQLDRRFVPGLLLSRNQLAVWVADHSGVLGTQTAFDIHKEPKRFIQVILGCSILPPKRLGWDTTMRLCSNPSAREPEYVHSFYKDVAFETYSRDTYTRHWVIEMPSNEDQNKRELFMTSRVLSLSKAGCMQGRASVVWAAWKVEDLKTPGPHKIYVLKQCWRPTKDAREAEMYPGRKEAFENHIGRVYSSEDVQVDGVEINTKSFVRCDLERLPPFKSSKVNRNGKREANQLQEAVSLEPYLFITTKSDKVTFESVKAVKPNWRVQTRILLEDYGWPLHHFRDLSELVLVVLHAVRALQFLHMQARTLQCDMSIGNILICLDDTGHSRGCLIDLDHAVKTTDVKRTILTLARAAPNSAAYEATKLYFNSITNKVCSDDAAVALKFLKDWSFYYEAILTLNSQLTEKDLITPGDLGFLEKIHEIPDYSTRTSQSLARGATLPFASPEVLTRMRIFSQRQEMIKSQGVIRDIIHDLEALFWCVTYICVTRQGPGGERRTELQPDFMEEHPDANQDLRRINYYLFTSKNENELAHNKNMLFQFNEYASHVVPQFHPYFEPLKDLMKHWWRILSTAYRYPFFEAAHDWLITTLETACKALKDKAPIITPVETKEVDKFRKKDLSDLSFVTSIHNDDDSRLIWDTGMLPSNDATLKGNYKEEGKPSTSTRNPKKSRTSHGPGLCTTGQMIADVDDYDQCNTRN</sequence>
<evidence type="ECO:0000259" key="2">
    <source>
        <dbReference type="Pfam" id="PF17667"/>
    </source>
</evidence>
<name>A0A8H5H121_9AGAR</name>
<dbReference type="Pfam" id="PF17667">
    <property type="entry name" value="Pkinase_fungal"/>
    <property type="match status" value="1"/>
</dbReference>
<dbReference type="EMBL" id="JAACJP010000035">
    <property type="protein sequence ID" value="KAF5374687.1"/>
    <property type="molecule type" value="Genomic_DNA"/>
</dbReference>
<keyword evidence="4" id="KW-1185">Reference proteome</keyword>
<dbReference type="OrthoDB" id="312874at2759"/>